<dbReference type="Gene3D" id="3.30.40.10">
    <property type="entry name" value="Zinc/RING finger domain, C3HC4 (zinc finger)"/>
    <property type="match status" value="1"/>
</dbReference>
<dbReference type="Gene3D" id="3.90.70.10">
    <property type="entry name" value="Cysteine proteinases"/>
    <property type="match status" value="1"/>
</dbReference>
<evidence type="ECO:0000313" key="9">
    <source>
        <dbReference type="Proteomes" id="UP000078595"/>
    </source>
</evidence>
<accession>A0AAJ8KSZ2</accession>
<reference evidence="8" key="1">
    <citation type="submission" date="2013-07" db="EMBL/GenBank/DDBJ databases">
        <authorList>
            <consortium name="The Broad Institute Genome Sequencing Platform"/>
            <person name="Cuomo C."/>
            <person name="Litvintseva A."/>
            <person name="Chen Y."/>
            <person name="Heitman J."/>
            <person name="Sun S."/>
            <person name="Springer D."/>
            <person name="Dromer F."/>
            <person name="Young S.K."/>
            <person name="Zeng Q."/>
            <person name="Gargeya S."/>
            <person name="Fitzgerald M."/>
            <person name="Abouelleil A."/>
            <person name="Alvarado L."/>
            <person name="Berlin A.M."/>
            <person name="Chapman S.B."/>
            <person name="Dewar J."/>
            <person name="Goldberg J."/>
            <person name="Griggs A."/>
            <person name="Gujja S."/>
            <person name="Hansen M."/>
            <person name="Howarth C."/>
            <person name="Imamovic A."/>
            <person name="Larimer J."/>
            <person name="McCowan C."/>
            <person name="Murphy C."/>
            <person name="Pearson M."/>
            <person name="Priest M."/>
            <person name="Roberts A."/>
            <person name="Saif S."/>
            <person name="Shea T."/>
            <person name="Sykes S."/>
            <person name="Wortman J."/>
            <person name="Nusbaum C."/>
            <person name="Birren B."/>
        </authorList>
    </citation>
    <scope>NUCLEOTIDE SEQUENCE</scope>
    <source>
        <strain evidence="8">CBS 10117</strain>
    </source>
</reference>
<dbReference type="InterPro" id="IPR018200">
    <property type="entry name" value="USP_CS"/>
</dbReference>
<evidence type="ECO:0008006" key="10">
    <source>
        <dbReference type="Google" id="ProtNLM"/>
    </source>
</evidence>
<dbReference type="InterPro" id="IPR001607">
    <property type="entry name" value="Znf_UBP"/>
</dbReference>
<evidence type="ECO:0000313" key="8">
    <source>
        <dbReference type="EMBL" id="WWC64194.1"/>
    </source>
</evidence>
<dbReference type="GO" id="GO:0005634">
    <property type="term" value="C:nucleus"/>
    <property type="evidence" value="ECO:0007669"/>
    <property type="project" value="TreeGrafter"/>
</dbReference>
<dbReference type="PROSITE" id="PS50271">
    <property type="entry name" value="ZF_UBP"/>
    <property type="match status" value="1"/>
</dbReference>
<keyword evidence="2 4" id="KW-0863">Zinc-finger</keyword>
<keyword evidence="3" id="KW-0862">Zinc</keyword>
<dbReference type="GO" id="GO:0016579">
    <property type="term" value="P:protein deubiquitination"/>
    <property type="evidence" value="ECO:0007669"/>
    <property type="project" value="InterPro"/>
</dbReference>
<dbReference type="Proteomes" id="UP000078595">
    <property type="component" value="Chromosome 8"/>
</dbReference>
<feature type="compositionally biased region" description="Polar residues" evidence="5">
    <location>
        <begin position="634"/>
        <end position="647"/>
    </location>
</feature>
<evidence type="ECO:0000259" key="6">
    <source>
        <dbReference type="PROSITE" id="PS50235"/>
    </source>
</evidence>
<gene>
    <name evidence="8" type="ORF">I303_106802</name>
</gene>
<dbReference type="PANTHER" id="PTHR24006:SF937">
    <property type="entry name" value="UBIQUITIN CARBOXYL-TERMINAL HYDROLASE"/>
    <property type="match status" value="1"/>
</dbReference>
<dbReference type="RefSeq" id="XP_065825520.1">
    <property type="nucleotide sequence ID" value="XM_065969448.1"/>
</dbReference>
<dbReference type="PANTHER" id="PTHR24006">
    <property type="entry name" value="UBIQUITIN CARBOXYL-TERMINAL HYDROLASE"/>
    <property type="match status" value="1"/>
</dbReference>
<dbReference type="GeneID" id="28972255"/>
<dbReference type="Pfam" id="PF02148">
    <property type="entry name" value="zf-UBP"/>
    <property type="match status" value="1"/>
</dbReference>
<dbReference type="PROSITE" id="PS00973">
    <property type="entry name" value="USP_2"/>
    <property type="match status" value="1"/>
</dbReference>
<dbReference type="InterPro" id="IPR050164">
    <property type="entry name" value="Peptidase_C19"/>
</dbReference>
<dbReference type="GO" id="GO:0008270">
    <property type="term" value="F:zinc ion binding"/>
    <property type="evidence" value="ECO:0007669"/>
    <property type="project" value="UniProtKB-KW"/>
</dbReference>
<keyword evidence="1" id="KW-0479">Metal-binding</keyword>
<evidence type="ECO:0000256" key="1">
    <source>
        <dbReference type="ARBA" id="ARBA00022723"/>
    </source>
</evidence>
<evidence type="ECO:0000259" key="7">
    <source>
        <dbReference type="PROSITE" id="PS50271"/>
    </source>
</evidence>
<dbReference type="SUPFAM" id="SSF57850">
    <property type="entry name" value="RING/U-box"/>
    <property type="match status" value="1"/>
</dbReference>
<reference evidence="8" key="2">
    <citation type="submission" date="2024-02" db="EMBL/GenBank/DDBJ databases">
        <title>Comparative genomics of Cryptococcus and Kwoniella reveals pathogenesis evolution and contrasting modes of karyotype evolution via chromosome fusion or intercentromeric recombination.</title>
        <authorList>
            <person name="Coelho M.A."/>
            <person name="David-Palma M."/>
            <person name="Shea T."/>
            <person name="Bowers K."/>
            <person name="McGinley-Smith S."/>
            <person name="Mohammad A.W."/>
            <person name="Gnirke A."/>
            <person name="Yurkov A.M."/>
            <person name="Nowrousian M."/>
            <person name="Sun S."/>
            <person name="Cuomo C.A."/>
            <person name="Heitman J."/>
        </authorList>
    </citation>
    <scope>NUCLEOTIDE SEQUENCE</scope>
    <source>
        <strain evidence="8">CBS 10117</strain>
    </source>
</reference>
<dbReference type="EMBL" id="CP144537">
    <property type="protein sequence ID" value="WWC64194.1"/>
    <property type="molecule type" value="Genomic_DNA"/>
</dbReference>
<dbReference type="AlphaFoldDB" id="A0AAJ8KSZ2"/>
<dbReference type="Pfam" id="PF00443">
    <property type="entry name" value="UCH"/>
    <property type="match status" value="1"/>
</dbReference>
<sequence length="647" mass="69789">MSAVMTAAPSTSSISTTTNLFARPDTSICSHLASVLESSSGAFPAAPASYETANGAVPPPGPKLKKHDVEKRFTETVRWGAVAEGAKRRKTSSPECHTCSSTLTRPWACLTCPYIGCLPFSGVSSSSSTKDCMRSHWQRSDGSCGFAVDPSSGAIYCSSCSDTIYPDQFESIFRTVRIRTEEMHDKSREPGVVGGGRGRGRGPWKAWNPSNMVKIQESEVEKSSCRGLRPLLNLSQTCFLSAILQSLIHNPLLKAYFLSDKHNRHVCPNGSKGLSGCMCCEMDRAFEEFYNEDKSPYGPITMLYAMWHASAELEGYGQQDAHSFFLAALDQIHAHAKGQLSSCNCIAHQTFSGQLLSSVTCSSCSHTSSTIDPILDIQLDFPYSPLAGSSSATITSSTSTSSSEGISAGNQLTLAGLLRRFCANENIGETDGSGKGFECSKCGGGPGTYATKNLTIKKLAPVLSFQLKRFAHMTSSSSKIESHVKFPSTLNMRPYVDSPNPTSFSSNQSVSEDIKPNIDEDKEAEDHVLPDSLFLYDLFAVVTHEGKLDNGHYWADVREGEEWWHCDDDKVTPTTLSAVLSQKAYMLFYVKRSLAYAQPMSKLLSTTAPAASTTNASSNTNTNSSTAPIPPVLNTANSSGNVSTITS</sequence>
<evidence type="ECO:0000256" key="5">
    <source>
        <dbReference type="SAM" id="MobiDB-lite"/>
    </source>
</evidence>
<dbReference type="InterPro" id="IPR028889">
    <property type="entry name" value="USP"/>
</dbReference>
<feature type="region of interest" description="Disordered" evidence="5">
    <location>
        <begin position="611"/>
        <end position="647"/>
    </location>
</feature>
<dbReference type="SUPFAM" id="SSF54001">
    <property type="entry name" value="Cysteine proteinases"/>
    <property type="match status" value="1"/>
</dbReference>
<dbReference type="InterPro" id="IPR013083">
    <property type="entry name" value="Znf_RING/FYVE/PHD"/>
</dbReference>
<dbReference type="GO" id="GO:0004843">
    <property type="term" value="F:cysteine-type deubiquitinase activity"/>
    <property type="evidence" value="ECO:0007669"/>
    <property type="project" value="InterPro"/>
</dbReference>
<evidence type="ECO:0000256" key="3">
    <source>
        <dbReference type="ARBA" id="ARBA00022833"/>
    </source>
</evidence>
<dbReference type="PROSITE" id="PS50235">
    <property type="entry name" value="USP_3"/>
    <property type="match status" value="1"/>
</dbReference>
<feature type="domain" description="UBP-type" evidence="7">
    <location>
        <begin position="69"/>
        <end position="183"/>
    </location>
</feature>
<dbReference type="InterPro" id="IPR001394">
    <property type="entry name" value="Peptidase_C19_UCH"/>
</dbReference>
<feature type="compositionally biased region" description="Low complexity" evidence="5">
    <location>
        <begin position="611"/>
        <end position="627"/>
    </location>
</feature>
<feature type="domain" description="USP" evidence="6">
    <location>
        <begin position="226"/>
        <end position="592"/>
    </location>
</feature>
<proteinExistence type="predicted"/>
<dbReference type="KEGG" id="kdj:28972255"/>
<name>A0AAJ8KSZ2_9TREE</name>
<protein>
    <recommendedName>
        <fullName evidence="10">Ubiquitinyl hydrolase 1</fullName>
    </recommendedName>
</protein>
<evidence type="ECO:0000256" key="4">
    <source>
        <dbReference type="PROSITE-ProRule" id="PRU00502"/>
    </source>
</evidence>
<dbReference type="GO" id="GO:0005829">
    <property type="term" value="C:cytosol"/>
    <property type="evidence" value="ECO:0007669"/>
    <property type="project" value="TreeGrafter"/>
</dbReference>
<dbReference type="InterPro" id="IPR038765">
    <property type="entry name" value="Papain-like_cys_pep_sf"/>
</dbReference>
<keyword evidence="9" id="KW-1185">Reference proteome</keyword>
<evidence type="ECO:0000256" key="2">
    <source>
        <dbReference type="ARBA" id="ARBA00022771"/>
    </source>
</evidence>
<organism evidence="8 9">
    <name type="scientific">Kwoniella dejecticola CBS 10117</name>
    <dbReference type="NCBI Taxonomy" id="1296121"/>
    <lineage>
        <taxon>Eukaryota</taxon>
        <taxon>Fungi</taxon>
        <taxon>Dikarya</taxon>
        <taxon>Basidiomycota</taxon>
        <taxon>Agaricomycotina</taxon>
        <taxon>Tremellomycetes</taxon>
        <taxon>Tremellales</taxon>
        <taxon>Cryptococcaceae</taxon>
        <taxon>Kwoniella</taxon>
    </lineage>
</organism>